<dbReference type="PANTHER" id="PTHR39289:SF1">
    <property type="entry name" value="L-ECTOINE SYNTHASE"/>
    <property type="match status" value="1"/>
</dbReference>
<evidence type="ECO:0000256" key="4">
    <source>
        <dbReference type="ARBA" id="ARBA00019707"/>
    </source>
</evidence>
<comment type="function">
    <text evidence="8">Catalyzes the circularization of gamma-N-acetyl-alpha,gamma-diaminobutyric acid (ADABA) to ectoine (1,4,5,6-tetrahydro-2-methyl-4-pyrimidine carboxylic acid), which is an excellent osmoprotectant.</text>
</comment>
<protein>
    <recommendedName>
        <fullName evidence="4 8">L-ectoine synthase</fullName>
        <ecNumber evidence="3 8">4.2.1.108</ecNumber>
    </recommendedName>
    <alternativeName>
        <fullName evidence="6 8">N-acetyldiaminobutyrate dehydratase</fullName>
    </alternativeName>
</protein>
<dbReference type="KEGG" id="hhk:HH1059_11460"/>
<reference evidence="9" key="1">
    <citation type="submission" date="2016-02" db="EMBL/GenBank/DDBJ databases">
        <title>Halorhodospira halochloris DSM-1059 complete genome, version 2.</title>
        <authorList>
            <person name="Tsukatani Y."/>
        </authorList>
    </citation>
    <scope>NUCLEOTIDE SEQUENCE</scope>
    <source>
        <strain evidence="9">DSM 1059</strain>
    </source>
</reference>
<name>A0A110B5C4_HALHR</name>
<dbReference type="SUPFAM" id="SSF51182">
    <property type="entry name" value="RmlC-like cupins"/>
    <property type="match status" value="1"/>
</dbReference>
<evidence type="ECO:0000256" key="6">
    <source>
        <dbReference type="ARBA" id="ARBA00033271"/>
    </source>
</evidence>
<evidence type="ECO:0000313" key="9">
    <source>
        <dbReference type="EMBL" id="BAU57838.1"/>
    </source>
</evidence>
<dbReference type="EC" id="4.2.1.108" evidence="3 8"/>
<accession>A0A110B5C4</accession>
<comment type="catalytic activity">
    <reaction evidence="7 8">
        <text>(2S)-4-acetamido-2-aminobutanoate = L-ectoine + H2O</text>
        <dbReference type="Rhea" id="RHEA:17281"/>
        <dbReference type="ChEBI" id="CHEBI:15377"/>
        <dbReference type="ChEBI" id="CHEBI:58515"/>
        <dbReference type="ChEBI" id="CHEBI:58929"/>
        <dbReference type="EC" id="4.2.1.108"/>
    </reaction>
</comment>
<evidence type="ECO:0000313" key="10">
    <source>
        <dbReference type="Proteomes" id="UP000218890"/>
    </source>
</evidence>
<evidence type="ECO:0000256" key="8">
    <source>
        <dbReference type="HAMAP-Rule" id="MF_01255"/>
    </source>
</evidence>
<dbReference type="HAMAP" id="MF_01255">
    <property type="entry name" value="Ectoine_synth"/>
    <property type="match status" value="1"/>
</dbReference>
<comment type="similarity">
    <text evidence="2 8">Belongs to the ectoine synthase family.</text>
</comment>
<dbReference type="InterPro" id="IPR011051">
    <property type="entry name" value="RmlC_Cupin_sf"/>
</dbReference>
<comment type="pathway">
    <text evidence="1 8">Amine and polyamine biosynthesis; ectoine biosynthesis; L-ectoine from L-aspartate 4-semialdehyde: step 3/3.</text>
</comment>
<evidence type="ECO:0000256" key="7">
    <source>
        <dbReference type="ARBA" id="ARBA00048714"/>
    </source>
</evidence>
<dbReference type="GO" id="GO:0019491">
    <property type="term" value="P:ectoine biosynthetic process"/>
    <property type="evidence" value="ECO:0007669"/>
    <property type="project" value="UniProtKB-UniRule"/>
</dbReference>
<dbReference type="Gene3D" id="2.60.120.10">
    <property type="entry name" value="Jelly Rolls"/>
    <property type="match status" value="1"/>
</dbReference>
<dbReference type="EMBL" id="AP017372">
    <property type="protein sequence ID" value="BAU57838.1"/>
    <property type="molecule type" value="Genomic_DNA"/>
</dbReference>
<dbReference type="Pfam" id="PF06339">
    <property type="entry name" value="Ectoine_synth"/>
    <property type="match status" value="1"/>
</dbReference>
<dbReference type="UniPathway" id="UPA00067">
    <property type="reaction ID" value="UER00123"/>
</dbReference>
<evidence type="ECO:0000256" key="5">
    <source>
        <dbReference type="ARBA" id="ARBA00023239"/>
    </source>
</evidence>
<dbReference type="OrthoDB" id="9801830at2"/>
<dbReference type="InterPro" id="IPR010462">
    <property type="entry name" value="Ectoine_synth"/>
</dbReference>
<dbReference type="Proteomes" id="UP000218890">
    <property type="component" value="Chromosome"/>
</dbReference>
<sequence>MIVRHLDDIRGSEREVETDNFISRRFILKSDGMGFSFHETIIKAGTDMFIWYANHVESVYCISGKGEIEVVGGETYPIEPGMLYALDGHEKHYLRAEQELRLMCVFNPALTGREVHDENGTYPILD</sequence>
<dbReference type="CDD" id="cd06978">
    <property type="entry name" value="cupin_EctC"/>
    <property type="match status" value="1"/>
</dbReference>
<dbReference type="InterPro" id="IPR014710">
    <property type="entry name" value="RmlC-like_jellyroll"/>
</dbReference>
<dbReference type="NCBIfam" id="NF009806">
    <property type="entry name" value="PRK13290.1"/>
    <property type="match status" value="1"/>
</dbReference>
<gene>
    <name evidence="8 9" type="primary">ectC</name>
    <name evidence="9" type="ORF">HH1059_11460</name>
</gene>
<dbReference type="PANTHER" id="PTHR39289">
    <property type="match status" value="1"/>
</dbReference>
<organism evidence="9 10">
    <name type="scientific">Halorhodospira halochloris</name>
    <name type="common">Ectothiorhodospira halochloris</name>
    <dbReference type="NCBI Taxonomy" id="1052"/>
    <lineage>
        <taxon>Bacteria</taxon>
        <taxon>Pseudomonadati</taxon>
        <taxon>Pseudomonadota</taxon>
        <taxon>Gammaproteobacteria</taxon>
        <taxon>Chromatiales</taxon>
        <taxon>Ectothiorhodospiraceae</taxon>
        <taxon>Halorhodospira</taxon>
    </lineage>
</organism>
<keyword evidence="5 8" id="KW-0456">Lyase</keyword>
<keyword evidence="10" id="KW-1185">Reference proteome</keyword>
<dbReference type="GO" id="GO:0033990">
    <property type="term" value="F:ectoine synthase activity"/>
    <property type="evidence" value="ECO:0007669"/>
    <property type="project" value="UniProtKB-EC"/>
</dbReference>
<evidence type="ECO:0000256" key="2">
    <source>
        <dbReference type="ARBA" id="ARBA00009637"/>
    </source>
</evidence>
<proteinExistence type="inferred from homology"/>
<evidence type="ECO:0000256" key="1">
    <source>
        <dbReference type="ARBA" id="ARBA00005181"/>
    </source>
</evidence>
<dbReference type="AlphaFoldDB" id="A0A110B5C4"/>
<evidence type="ECO:0000256" key="3">
    <source>
        <dbReference type="ARBA" id="ARBA00013192"/>
    </source>
</evidence>
<dbReference type="RefSeq" id="WP_096409162.1">
    <property type="nucleotide sequence ID" value="NZ_AP017372.2"/>
</dbReference>